<name>A0ABR2ZN96_9AGAR</name>
<sequence>MFRDAGALLSSRHAHEAPSEVNAIAIKLIQGTMSRNRILYDGSQPPLSVTVSLAPLATGLEKTVFACVLNGKDKYVMKRVTNQTYDTHEHNNAALESEYKLVHLGKGLLGEFLTQCRVSSVDYTQGFSFTDAIIAREVVEGIPSPVSCLTCETFCNEFTIVTWLLEPRRTTEVVKYSGTMQPAQINTLPYMTMAAYAHYTYHATEGYLVFVDLQGSPTREGQVLFDPMAHTTSRNSCTGDCGPEGIQQFRESHVCNRICKAIGLEAIEAEVPISEAEPKHKRMRMDDVDLRQPAGSRYRPSRLSSRFSASFSRSLSLRSSPSPPPRSALLRRSASPANPIMSSHTDSSYNFTSAREESHDGQSSAGEQDELVDD</sequence>
<dbReference type="InterPro" id="IPR004166">
    <property type="entry name" value="a-kinase_dom"/>
</dbReference>
<dbReference type="Pfam" id="PF02816">
    <property type="entry name" value="Alpha_kinase"/>
    <property type="match status" value="1"/>
</dbReference>
<feature type="compositionally biased region" description="Polar residues" evidence="6">
    <location>
        <begin position="340"/>
        <end position="353"/>
    </location>
</feature>
<reference evidence="8 9" key="1">
    <citation type="submission" date="2024-05" db="EMBL/GenBank/DDBJ databases">
        <title>A draft genome resource for the thread blight pathogen Marasmius tenuissimus strain MS-2.</title>
        <authorList>
            <person name="Yulfo-Soto G.E."/>
            <person name="Baruah I.K."/>
            <person name="Amoako-Attah I."/>
            <person name="Bukari Y."/>
            <person name="Meinhardt L.W."/>
            <person name="Bailey B.A."/>
            <person name="Cohen S.P."/>
        </authorList>
    </citation>
    <scope>NUCLEOTIDE SEQUENCE [LARGE SCALE GENOMIC DNA]</scope>
    <source>
        <strain evidence="8 9">MS-2</strain>
    </source>
</reference>
<dbReference type="PROSITE" id="PS51158">
    <property type="entry name" value="ALPHA_KINASE"/>
    <property type="match status" value="1"/>
</dbReference>
<evidence type="ECO:0000259" key="7">
    <source>
        <dbReference type="PROSITE" id="PS51158"/>
    </source>
</evidence>
<evidence type="ECO:0000313" key="8">
    <source>
        <dbReference type="EMBL" id="KAL0062818.1"/>
    </source>
</evidence>
<dbReference type="Gene3D" id="3.20.200.10">
    <property type="entry name" value="MHCK/EF2 kinase"/>
    <property type="match status" value="1"/>
</dbReference>
<evidence type="ECO:0000256" key="2">
    <source>
        <dbReference type="ARBA" id="ARBA00022679"/>
    </source>
</evidence>
<keyword evidence="1" id="KW-0723">Serine/threonine-protein kinase</keyword>
<dbReference type="InterPro" id="IPR051852">
    <property type="entry name" value="Alpha-type_PK"/>
</dbReference>
<keyword evidence="4" id="KW-0418">Kinase</keyword>
<evidence type="ECO:0000256" key="4">
    <source>
        <dbReference type="ARBA" id="ARBA00022777"/>
    </source>
</evidence>
<organism evidence="8 9">
    <name type="scientific">Marasmius tenuissimus</name>
    <dbReference type="NCBI Taxonomy" id="585030"/>
    <lineage>
        <taxon>Eukaryota</taxon>
        <taxon>Fungi</taxon>
        <taxon>Dikarya</taxon>
        <taxon>Basidiomycota</taxon>
        <taxon>Agaricomycotina</taxon>
        <taxon>Agaricomycetes</taxon>
        <taxon>Agaricomycetidae</taxon>
        <taxon>Agaricales</taxon>
        <taxon>Marasmiineae</taxon>
        <taxon>Marasmiaceae</taxon>
        <taxon>Marasmius</taxon>
    </lineage>
</organism>
<evidence type="ECO:0000256" key="1">
    <source>
        <dbReference type="ARBA" id="ARBA00022527"/>
    </source>
</evidence>
<evidence type="ECO:0000256" key="5">
    <source>
        <dbReference type="ARBA" id="ARBA00022840"/>
    </source>
</evidence>
<keyword evidence="3" id="KW-0547">Nucleotide-binding</keyword>
<keyword evidence="9" id="KW-1185">Reference proteome</keyword>
<feature type="domain" description="Alpha-type protein kinase" evidence="7">
    <location>
        <begin position="30"/>
        <end position="267"/>
    </location>
</feature>
<evidence type="ECO:0000256" key="6">
    <source>
        <dbReference type="SAM" id="MobiDB-lite"/>
    </source>
</evidence>
<dbReference type="PANTHER" id="PTHR45992">
    <property type="entry name" value="EUKARYOTIC ELONGATION FACTOR 2 KINASE-RELATED"/>
    <property type="match status" value="1"/>
</dbReference>
<dbReference type="PANTHER" id="PTHR45992:SF11">
    <property type="entry name" value="ALPHA-TYPE PROTEIN KINASE DOMAIN-CONTAINING PROTEIN"/>
    <property type="match status" value="1"/>
</dbReference>
<protein>
    <recommendedName>
        <fullName evidence="7">Alpha-type protein kinase domain-containing protein</fullName>
    </recommendedName>
</protein>
<comment type="caution">
    <text evidence="8">The sequence shown here is derived from an EMBL/GenBank/DDBJ whole genome shotgun (WGS) entry which is preliminary data.</text>
</comment>
<accession>A0ABR2ZN96</accession>
<keyword evidence="2" id="KW-0808">Transferase</keyword>
<dbReference type="Proteomes" id="UP001437256">
    <property type="component" value="Unassembled WGS sequence"/>
</dbReference>
<dbReference type="SUPFAM" id="SSF56112">
    <property type="entry name" value="Protein kinase-like (PK-like)"/>
    <property type="match status" value="1"/>
</dbReference>
<evidence type="ECO:0000313" key="9">
    <source>
        <dbReference type="Proteomes" id="UP001437256"/>
    </source>
</evidence>
<dbReference type="CDD" id="cd04515">
    <property type="entry name" value="Alpha_kinase"/>
    <property type="match status" value="1"/>
</dbReference>
<evidence type="ECO:0000256" key="3">
    <source>
        <dbReference type="ARBA" id="ARBA00022741"/>
    </source>
</evidence>
<proteinExistence type="predicted"/>
<feature type="compositionally biased region" description="Low complexity" evidence="6">
    <location>
        <begin position="327"/>
        <end position="337"/>
    </location>
</feature>
<feature type="compositionally biased region" description="Low complexity" evidence="6">
    <location>
        <begin position="301"/>
        <end position="320"/>
    </location>
</feature>
<gene>
    <name evidence="8" type="ORF">AAF712_010270</name>
</gene>
<dbReference type="SMART" id="SM00811">
    <property type="entry name" value="Alpha_kinase"/>
    <property type="match status" value="1"/>
</dbReference>
<dbReference type="EMBL" id="JBBXMP010000095">
    <property type="protein sequence ID" value="KAL0062818.1"/>
    <property type="molecule type" value="Genomic_DNA"/>
</dbReference>
<feature type="region of interest" description="Disordered" evidence="6">
    <location>
        <begin position="278"/>
        <end position="374"/>
    </location>
</feature>
<dbReference type="InterPro" id="IPR011009">
    <property type="entry name" value="Kinase-like_dom_sf"/>
</dbReference>
<keyword evidence="5" id="KW-0067">ATP-binding</keyword>